<dbReference type="AlphaFoldDB" id="A0A5C2RPJ2"/>
<evidence type="ECO:0000313" key="12">
    <source>
        <dbReference type="Proteomes" id="UP000313359"/>
    </source>
</evidence>
<keyword evidence="8" id="KW-0520">NAD</keyword>
<dbReference type="GO" id="GO:0006742">
    <property type="term" value="P:NADP+ catabolic process"/>
    <property type="evidence" value="ECO:0007669"/>
    <property type="project" value="TreeGrafter"/>
</dbReference>
<evidence type="ECO:0000256" key="4">
    <source>
        <dbReference type="ARBA" id="ARBA00012381"/>
    </source>
</evidence>
<evidence type="ECO:0000256" key="6">
    <source>
        <dbReference type="ARBA" id="ARBA00022801"/>
    </source>
</evidence>
<evidence type="ECO:0000256" key="9">
    <source>
        <dbReference type="ARBA" id="ARBA00023679"/>
    </source>
</evidence>
<evidence type="ECO:0000256" key="5">
    <source>
        <dbReference type="ARBA" id="ARBA00022723"/>
    </source>
</evidence>
<dbReference type="InterPro" id="IPR000086">
    <property type="entry name" value="NUDIX_hydrolase_dom"/>
</dbReference>
<evidence type="ECO:0000256" key="1">
    <source>
        <dbReference type="ARBA" id="ARBA00001946"/>
    </source>
</evidence>
<dbReference type="CDD" id="cd03429">
    <property type="entry name" value="NUDIX_NADH_pyrophosphatase_Nudt13"/>
    <property type="match status" value="1"/>
</dbReference>
<comment type="cofactor">
    <cofactor evidence="1">
        <name>Mg(2+)</name>
        <dbReference type="ChEBI" id="CHEBI:18420"/>
    </cofactor>
</comment>
<dbReference type="PANTHER" id="PTHR42904">
    <property type="entry name" value="NUDIX HYDROLASE, NUDC SUBFAMILY"/>
    <property type="match status" value="1"/>
</dbReference>
<dbReference type="GO" id="GO:0035529">
    <property type="term" value="F:NADH pyrophosphatase activity"/>
    <property type="evidence" value="ECO:0007669"/>
    <property type="project" value="TreeGrafter"/>
</dbReference>
<dbReference type="GO" id="GO:0046872">
    <property type="term" value="F:metal ion binding"/>
    <property type="evidence" value="ECO:0007669"/>
    <property type="project" value="UniProtKB-KW"/>
</dbReference>
<dbReference type="PANTHER" id="PTHR42904:SF6">
    <property type="entry name" value="NAD-CAPPED RNA HYDROLASE NUDT12"/>
    <property type="match status" value="1"/>
</dbReference>
<keyword evidence="6" id="KW-0378">Hydrolase</keyword>
<feature type="domain" description="Nudix hydrolase" evidence="10">
    <location>
        <begin position="255"/>
        <end position="382"/>
    </location>
</feature>
<dbReference type="InterPro" id="IPR020476">
    <property type="entry name" value="Nudix_hydrolase"/>
</dbReference>
<dbReference type="PROSITE" id="PS51462">
    <property type="entry name" value="NUDIX"/>
    <property type="match status" value="1"/>
</dbReference>
<dbReference type="InterPro" id="IPR050241">
    <property type="entry name" value="NAD-cap_RNA_hydrolase_NudC"/>
</dbReference>
<dbReference type="PRINTS" id="PR00502">
    <property type="entry name" value="NUDIXFAMILY"/>
</dbReference>
<proteinExistence type="inferred from homology"/>
<keyword evidence="7" id="KW-0460">Magnesium</keyword>
<sequence>MGTEPYVNNFSGNPLNRLAWLRTSQPFLNAIVHAPATRWLVFRDGQPLIQASGEARANPSLARLTTRDVRPLLGPEPFFSQGQHEGEVASPGIKWLEAARLRGPPVVFLGLHENETTFAEALPSSDFSAKADVQTLISNIQGSAYFSLDVSHVDATELDNVLESSVAATEGSKLSFSEPRAATSTLDAFEAAIFAEARSMIDWNARNKFCPSCGSSVYSSWAGWKLTCSSHLPWADNAGKKPCPTTTGLHNFSHPRTDAVVIMAVIDQTGDKILLGRNKKWPPKFWSCLSGFIEPGESFEDAVQRELWEEAGVKVTDVRYHSSQPWPYPSTIMVGMYATANSDEPLRTDLDNELDEARWFTREELLAVLSSAEGTDLSRQDQKQLYAASEGKNLNEGNAQSKAAVASSGGLAVKVPPRTAIGGVIMSEWAYGRAGPQPVSPKTASL</sequence>
<dbReference type="GO" id="GO:0019677">
    <property type="term" value="P:NAD+ catabolic process"/>
    <property type="evidence" value="ECO:0007669"/>
    <property type="project" value="TreeGrafter"/>
</dbReference>
<dbReference type="InterPro" id="IPR020084">
    <property type="entry name" value="NUDIX_hydrolase_CS"/>
</dbReference>
<dbReference type="Pfam" id="PF09296">
    <property type="entry name" value="NUDIX-like"/>
    <property type="match status" value="1"/>
</dbReference>
<evidence type="ECO:0000259" key="10">
    <source>
        <dbReference type="PROSITE" id="PS51462"/>
    </source>
</evidence>
<dbReference type="Proteomes" id="UP000313359">
    <property type="component" value="Unassembled WGS sequence"/>
</dbReference>
<dbReference type="GO" id="GO:0005829">
    <property type="term" value="C:cytosol"/>
    <property type="evidence" value="ECO:0007669"/>
    <property type="project" value="TreeGrafter"/>
</dbReference>
<name>A0A5C2RPJ2_9APHY</name>
<dbReference type="OrthoDB" id="10249612at2759"/>
<organism evidence="11 12">
    <name type="scientific">Lentinus tigrinus ALCF2SS1-6</name>
    <dbReference type="NCBI Taxonomy" id="1328759"/>
    <lineage>
        <taxon>Eukaryota</taxon>
        <taxon>Fungi</taxon>
        <taxon>Dikarya</taxon>
        <taxon>Basidiomycota</taxon>
        <taxon>Agaricomycotina</taxon>
        <taxon>Agaricomycetes</taxon>
        <taxon>Polyporales</taxon>
        <taxon>Polyporaceae</taxon>
        <taxon>Lentinus</taxon>
    </lineage>
</organism>
<dbReference type="GO" id="GO:0005777">
    <property type="term" value="C:peroxisome"/>
    <property type="evidence" value="ECO:0007669"/>
    <property type="project" value="TreeGrafter"/>
</dbReference>
<comment type="similarity">
    <text evidence="3">Belongs to the Nudix hydrolase family. NudC subfamily.</text>
</comment>
<dbReference type="SUPFAM" id="SSF55811">
    <property type="entry name" value="Nudix"/>
    <property type="match status" value="1"/>
</dbReference>
<keyword evidence="12" id="KW-1185">Reference proteome</keyword>
<dbReference type="Pfam" id="PF00293">
    <property type="entry name" value="NUDIX"/>
    <property type="match status" value="1"/>
</dbReference>
<keyword evidence="5" id="KW-0479">Metal-binding</keyword>
<evidence type="ECO:0000256" key="2">
    <source>
        <dbReference type="ARBA" id="ARBA00001947"/>
    </source>
</evidence>
<protein>
    <recommendedName>
        <fullName evidence="4">NAD(+) diphosphatase</fullName>
        <ecNumber evidence="4">3.6.1.22</ecNumber>
    </recommendedName>
</protein>
<dbReference type="PROSITE" id="PS00893">
    <property type="entry name" value="NUDIX_BOX"/>
    <property type="match status" value="1"/>
</dbReference>
<evidence type="ECO:0000256" key="8">
    <source>
        <dbReference type="ARBA" id="ARBA00023027"/>
    </source>
</evidence>
<accession>A0A5C2RPJ2</accession>
<evidence type="ECO:0000313" key="11">
    <source>
        <dbReference type="EMBL" id="RPD52839.1"/>
    </source>
</evidence>
<dbReference type="InterPro" id="IPR015797">
    <property type="entry name" value="NUDIX_hydrolase-like_dom_sf"/>
</dbReference>
<evidence type="ECO:0000256" key="7">
    <source>
        <dbReference type="ARBA" id="ARBA00022842"/>
    </source>
</evidence>
<reference evidence="11" key="1">
    <citation type="journal article" date="2018" name="Genome Biol. Evol.">
        <title>Genomics and development of Lentinus tigrinus, a white-rot wood-decaying mushroom with dimorphic fruiting bodies.</title>
        <authorList>
            <person name="Wu B."/>
            <person name="Xu Z."/>
            <person name="Knudson A."/>
            <person name="Carlson A."/>
            <person name="Chen N."/>
            <person name="Kovaka S."/>
            <person name="LaButti K."/>
            <person name="Lipzen A."/>
            <person name="Pennachio C."/>
            <person name="Riley R."/>
            <person name="Schakwitz W."/>
            <person name="Umezawa K."/>
            <person name="Ohm R.A."/>
            <person name="Grigoriev I.V."/>
            <person name="Nagy L.G."/>
            <person name="Gibbons J."/>
            <person name="Hibbett D."/>
        </authorList>
    </citation>
    <scope>NUCLEOTIDE SEQUENCE [LARGE SCALE GENOMIC DNA]</scope>
    <source>
        <strain evidence="11">ALCF2SS1-6</strain>
    </source>
</reference>
<evidence type="ECO:0000256" key="3">
    <source>
        <dbReference type="ARBA" id="ARBA00009595"/>
    </source>
</evidence>
<dbReference type="Gene3D" id="3.90.79.10">
    <property type="entry name" value="Nucleoside Triphosphate Pyrophosphohydrolase"/>
    <property type="match status" value="1"/>
</dbReference>
<dbReference type="InterPro" id="IPR015375">
    <property type="entry name" value="NADH_PPase-like_N"/>
</dbReference>
<dbReference type="EMBL" id="ML122338">
    <property type="protein sequence ID" value="RPD52839.1"/>
    <property type="molecule type" value="Genomic_DNA"/>
</dbReference>
<gene>
    <name evidence="11" type="ORF">L227DRAFT_581892</name>
</gene>
<comment type="cofactor">
    <cofactor evidence="2">
        <name>Zn(2+)</name>
        <dbReference type="ChEBI" id="CHEBI:29105"/>
    </cofactor>
</comment>
<dbReference type="Gene3D" id="3.90.79.20">
    <property type="match status" value="1"/>
</dbReference>
<dbReference type="InterPro" id="IPR049734">
    <property type="entry name" value="NudC-like_C"/>
</dbReference>
<dbReference type="STRING" id="1328759.A0A5C2RPJ2"/>
<comment type="catalytic activity">
    <reaction evidence="9">
        <text>a 5'-end NAD(+)-phospho-ribonucleoside in mRNA + H2O = a 5'-end phospho-adenosine-phospho-ribonucleoside in mRNA + beta-nicotinamide D-ribonucleotide + 2 H(+)</text>
        <dbReference type="Rhea" id="RHEA:60876"/>
        <dbReference type="Rhea" id="RHEA-COMP:15698"/>
        <dbReference type="Rhea" id="RHEA-COMP:15719"/>
        <dbReference type="ChEBI" id="CHEBI:14649"/>
        <dbReference type="ChEBI" id="CHEBI:15377"/>
        <dbReference type="ChEBI" id="CHEBI:15378"/>
        <dbReference type="ChEBI" id="CHEBI:144029"/>
        <dbReference type="ChEBI" id="CHEBI:144051"/>
    </reaction>
    <physiologicalReaction direction="left-to-right" evidence="9">
        <dbReference type="Rhea" id="RHEA:60877"/>
    </physiologicalReaction>
</comment>
<dbReference type="EC" id="3.6.1.22" evidence="4"/>